<dbReference type="InterPro" id="IPR013785">
    <property type="entry name" value="Aldolase_TIM"/>
</dbReference>
<dbReference type="RefSeq" id="WP_377565620.1">
    <property type="nucleotide sequence ID" value="NZ_JBHTJZ010000024.1"/>
</dbReference>
<evidence type="ECO:0000313" key="1">
    <source>
        <dbReference type="EMBL" id="MFD0960810.1"/>
    </source>
</evidence>
<dbReference type="EMBL" id="JBHTJZ010000024">
    <property type="protein sequence ID" value="MFD0960810.1"/>
    <property type="molecule type" value="Genomic_DNA"/>
</dbReference>
<dbReference type="Gene3D" id="3.20.20.70">
    <property type="entry name" value="Aldolase class I"/>
    <property type="match status" value="1"/>
</dbReference>
<dbReference type="InterPro" id="IPR017853">
    <property type="entry name" value="GH"/>
</dbReference>
<gene>
    <name evidence="1" type="ORF">ACFQ2I_15575</name>
</gene>
<proteinExistence type="predicted"/>
<protein>
    <recommendedName>
        <fullName evidence="3">Alpha-galactosidase</fullName>
    </recommendedName>
</protein>
<keyword evidence="2" id="KW-1185">Reference proteome</keyword>
<dbReference type="Proteomes" id="UP001596989">
    <property type="component" value="Unassembled WGS sequence"/>
</dbReference>
<dbReference type="SUPFAM" id="SSF51445">
    <property type="entry name" value="(Trans)glycosidases"/>
    <property type="match status" value="1"/>
</dbReference>
<sequence length="709" mass="80314">MKTIASHEPPATHASHRWNPETRTLTYEYNGGSLLTFQIPEGVEPYYRQYSNGNVQSRPLAQQLYLALDQSATVKVRFRLSKDAINMRPQRATEGQAILGQIGKPLMHGVNGLYDVLQDLLIDWHGAEWGWLQPHLEQDSDGNWQAELEVRAGQRPWIVNLRMHYYREHLHYQNHRPWEWRPKLRLIAGWSTWEAFAQHVTEGDIERSVACLKEHLQDYGLEFIQLDDGYQTELIPPAKEGIAADAWLQTNDRFPGSHDGILSAVRGGGFQAGIWTSAMVTNEEFAYANRDSFEQDKAGNPLYGEWIYYVLKGEANTLTEQVAPLYRGLNESGYSYFKTDQIRHYLYDGLHKAVQAGDIDNDEASRQLRAYLACAREQLDDDAYFLACWGVLTEAVGLVDACRIAGDSNPTWPAICKQMVESARWYHTHRILFVNDPDYVCMRTEEAWGKSLLSLVSLSGGLLMISDNTDLYDADRRYAIQRCLPPLPTMTAETGTLDLSYPLDLSLPKADYKNDPAAAFALLGIDAALQPACPTASIWAFHFQLPHRRWCVAGRFAVAPLPSLELELESLALSQDRSYYAFDFWEQKYMGQVTGAIALKELELGHCQIVGLTEVEAYPQLIGSSRHVSMDAVSVRNECWNDDELLLELDGVKGTTENYWIAVPPDYKFKEHEASGLTLAGMEHGDGVWIQLRIRFDQAGGGHITLRFR</sequence>
<reference evidence="2" key="1">
    <citation type="journal article" date="2019" name="Int. J. Syst. Evol. Microbiol.">
        <title>The Global Catalogue of Microorganisms (GCM) 10K type strain sequencing project: providing services to taxonomists for standard genome sequencing and annotation.</title>
        <authorList>
            <consortium name="The Broad Institute Genomics Platform"/>
            <consortium name="The Broad Institute Genome Sequencing Center for Infectious Disease"/>
            <person name="Wu L."/>
            <person name="Ma J."/>
        </authorList>
    </citation>
    <scope>NUCLEOTIDE SEQUENCE [LARGE SCALE GENOMIC DNA]</scope>
    <source>
        <strain evidence="2">CCUG 59129</strain>
    </source>
</reference>
<evidence type="ECO:0008006" key="3">
    <source>
        <dbReference type="Google" id="ProtNLM"/>
    </source>
</evidence>
<evidence type="ECO:0000313" key="2">
    <source>
        <dbReference type="Proteomes" id="UP001596989"/>
    </source>
</evidence>
<organism evidence="1 2">
    <name type="scientific">Paenibacillus chungangensis</name>
    <dbReference type="NCBI Taxonomy" id="696535"/>
    <lineage>
        <taxon>Bacteria</taxon>
        <taxon>Bacillati</taxon>
        <taxon>Bacillota</taxon>
        <taxon>Bacilli</taxon>
        <taxon>Bacillales</taxon>
        <taxon>Paenibacillaceae</taxon>
        <taxon>Paenibacillus</taxon>
    </lineage>
</organism>
<name>A0ABW3HTI3_9BACL</name>
<comment type="caution">
    <text evidence="1">The sequence shown here is derived from an EMBL/GenBank/DDBJ whole genome shotgun (WGS) entry which is preliminary data.</text>
</comment>
<accession>A0ABW3HTI3</accession>